<dbReference type="AlphaFoldDB" id="A0A0V1E3N8"/>
<proteinExistence type="predicted"/>
<feature type="compositionally biased region" description="Polar residues" evidence="1">
    <location>
        <begin position="21"/>
        <end position="35"/>
    </location>
</feature>
<accession>A0A0V1E3N8</accession>
<feature type="region of interest" description="Disordered" evidence="1">
    <location>
        <begin position="1"/>
        <end position="36"/>
    </location>
</feature>
<comment type="caution">
    <text evidence="2">The sequence shown here is derived from an EMBL/GenBank/DDBJ whole genome shotgun (WGS) entry which is preliminary data.</text>
</comment>
<dbReference type="Proteomes" id="UP000054995">
    <property type="component" value="Unassembled WGS sequence"/>
</dbReference>
<evidence type="ECO:0000313" key="2">
    <source>
        <dbReference type="EMBL" id="KRY68462.1"/>
    </source>
</evidence>
<evidence type="ECO:0000313" key="3">
    <source>
        <dbReference type="Proteomes" id="UP000054995"/>
    </source>
</evidence>
<evidence type="ECO:0000256" key="1">
    <source>
        <dbReference type="SAM" id="MobiDB-lite"/>
    </source>
</evidence>
<name>A0A0V1E3N8_TRIPS</name>
<dbReference type="EMBL" id="JYDT01001166">
    <property type="protein sequence ID" value="KRY68462.1"/>
    <property type="molecule type" value="Genomic_DNA"/>
</dbReference>
<gene>
    <name evidence="2" type="ORF">T4D_12306</name>
</gene>
<keyword evidence="3" id="KW-1185">Reference proteome</keyword>
<reference evidence="2 3" key="1">
    <citation type="submission" date="2015-01" db="EMBL/GenBank/DDBJ databases">
        <title>Evolution of Trichinella species and genotypes.</title>
        <authorList>
            <person name="Korhonen P.K."/>
            <person name="Edoardo P."/>
            <person name="Giuseppe L.R."/>
            <person name="Gasser R.B."/>
        </authorList>
    </citation>
    <scope>NUCLEOTIDE SEQUENCE [LARGE SCALE GENOMIC DNA]</scope>
    <source>
        <strain evidence="2">ISS470</strain>
    </source>
</reference>
<protein>
    <submittedName>
        <fullName evidence="2">Uncharacterized protein</fullName>
    </submittedName>
</protein>
<sequence>MGRKRASDPLELDLQPGVNHHVSSQPYGGSQSSVKGSDALFWCV</sequence>
<organism evidence="2 3">
    <name type="scientific">Trichinella pseudospiralis</name>
    <name type="common">Parasitic roundworm</name>
    <dbReference type="NCBI Taxonomy" id="6337"/>
    <lineage>
        <taxon>Eukaryota</taxon>
        <taxon>Metazoa</taxon>
        <taxon>Ecdysozoa</taxon>
        <taxon>Nematoda</taxon>
        <taxon>Enoplea</taxon>
        <taxon>Dorylaimia</taxon>
        <taxon>Trichinellida</taxon>
        <taxon>Trichinellidae</taxon>
        <taxon>Trichinella</taxon>
    </lineage>
</organism>